<comment type="similarity">
    <text evidence="2">Belongs to the universal stress protein A family.</text>
</comment>
<comment type="function">
    <text evidence="4">Required for resistance to DNA-damaging agents.</text>
</comment>
<dbReference type="PANTHER" id="PTHR47892">
    <property type="entry name" value="UNIVERSAL STRESS PROTEIN E"/>
    <property type="match status" value="1"/>
</dbReference>
<evidence type="ECO:0000313" key="7">
    <source>
        <dbReference type="Proteomes" id="UP000278035"/>
    </source>
</evidence>
<dbReference type="OrthoDB" id="239260at2"/>
<dbReference type="KEGG" id="slj:EGC82_15575"/>
<proteinExistence type="inferred from homology"/>
<dbReference type="GO" id="GO:0005737">
    <property type="term" value="C:cytoplasm"/>
    <property type="evidence" value="ECO:0007669"/>
    <property type="project" value="UniProtKB-SubCell"/>
</dbReference>
<dbReference type="Gene3D" id="3.40.50.12370">
    <property type="match status" value="1"/>
</dbReference>
<name>A0A3G8LW79_9GAMM</name>
<accession>A0A3G8LW79</accession>
<keyword evidence="7" id="KW-1185">Reference proteome</keyword>
<comment type="subcellular location">
    <subcellularLocation>
        <location evidence="1">Cytoplasm</location>
    </subcellularLocation>
</comment>
<sequence length="285" mass="32062">MNKMFIIAQMEQAHTDAIAIGLTLAKQMNKQAEVFAYTYAYLSGAEHYNPRLAGVAQKKLMMQREAQLQQYLDSLDAEDVPLHVIWSKYLFEHACHHSARHSFDLMVKAVHHADHYLPTDWQLIRHTKIPLLLLTNNPLNMGNVTLISIDLGTRNPAKQRLNDAVIANGKQLAKATGTQLHVAYVLRIPQIIRDMDLLDINALVKKAYAEHKQKIADIGVEANCMHVISGEPELCLFELACRLKSQYFVIGARQRQGLLGRIIGNTAEAILGRMRSNVLVIPAED</sequence>
<evidence type="ECO:0000256" key="2">
    <source>
        <dbReference type="ARBA" id="ARBA00008791"/>
    </source>
</evidence>
<dbReference type="InterPro" id="IPR006016">
    <property type="entry name" value="UspA"/>
</dbReference>
<organism evidence="6 7">
    <name type="scientific">Shewanella livingstonensis</name>
    <dbReference type="NCBI Taxonomy" id="150120"/>
    <lineage>
        <taxon>Bacteria</taxon>
        <taxon>Pseudomonadati</taxon>
        <taxon>Pseudomonadota</taxon>
        <taxon>Gammaproteobacteria</taxon>
        <taxon>Alteromonadales</taxon>
        <taxon>Shewanellaceae</taxon>
        <taxon>Shewanella</taxon>
    </lineage>
</organism>
<evidence type="ECO:0000256" key="3">
    <source>
        <dbReference type="ARBA" id="ARBA00022490"/>
    </source>
</evidence>
<keyword evidence="3" id="KW-0963">Cytoplasm</keyword>
<dbReference type="RefSeq" id="WP_124731569.1">
    <property type="nucleotide sequence ID" value="NZ_CBCSKC010000029.1"/>
</dbReference>
<dbReference type="AlphaFoldDB" id="A0A3G8LW79"/>
<reference evidence="7" key="1">
    <citation type="submission" date="2018-11" db="EMBL/GenBank/DDBJ databases">
        <title>Shewanella sp. M2.</title>
        <authorList>
            <person name="Hwang Y.J."/>
            <person name="Hwang C.Y."/>
        </authorList>
    </citation>
    <scope>NUCLEOTIDE SEQUENCE [LARGE SCALE GENOMIC DNA]</scope>
    <source>
        <strain evidence="7">LMG 19866</strain>
    </source>
</reference>
<protein>
    <submittedName>
        <fullName evidence="6">Universal stress protein UspA</fullName>
    </submittedName>
</protein>
<feature type="domain" description="UspA" evidence="5">
    <location>
        <begin position="165"/>
        <end position="282"/>
    </location>
</feature>
<dbReference type="SUPFAM" id="SSF52402">
    <property type="entry name" value="Adenine nucleotide alpha hydrolases-like"/>
    <property type="match status" value="2"/>
</dbReference>
<evidence type="ECO:0000313" key="6">
    <source>
        <dbReference type="EMBL" id="AZG74043.1"/>
    </source>
</evidence>
<gene>
    <name evidence="6" type="ORF">EGC82_15575</name>
</gene>
<dbReference type="Pfam" id="PF00582">
    <property type="entry name" value="Usp"/>
    <property type="match status" value="1"/>
</dbReference>
<evidence type="ECO:0000256" key="4">
    <source>
        <dbReference type="ARBA" id="ARBA00037131"/>
    </source>
</evidence>
<dbReference type="EMBL" id="CP034015">
    <property type="protein sequence ID" value="AZG74043.1"/>
    <property type="molecule type" value="Genomic_DNA"/>
</dbReference>
<evidence type="ECO:0000259" key="5">
    <source>
        <dbReference type="Pfam" id="PF00582"/>
    </source>
</evidence>
<dbReference type="Proteomes" id="UP000278035">
    <property type="component" value="Chromosome"/>
</dbReference>
<evidence type="ECO:0000256" key="1">
    <source>
        <dbReference type="ARBA" id="ARBA00004496"/>
    </source>
</evidence>
<dbReference type="PANTHER" id="PTHR47892:SF1">
    <property type="entry name" value="UNIVERSAL STRESS PROTEIN E"/>
    <property type="match status" value="1"/>
</dbReference>